<proteinExistence type="predicted"/>
<evidence type="ECO:0000313" key="3">
    <source>
        <dbReference type="Proteomes" id="UP001575105"/>
    </source>
</evidence>
<name>A0ABV4U0F1_9BACT</name>
<evidence type="ECO:0000313" key="2">
    <source>
        <dbReference type="EMBL" id="MFA9476842.1"/>
    </source>
</evidence>
<organism evidence="2 3">
    <name type="scientific">Natronomicrosphaera hydrolytica</name>
    <dbReference type="NCBI Taxonomy" id="3242702"/>
    <lineage>
        <taxon>Bacteria</taxon>
        <taxon>Pseudomonadati</taxon>
        <taxon>Planctomycetota</taxon>
        <taxon>Phycisphaerae</taxon>
        <taxon>Phycisphaerales</taxon>
        <taxon>Phycisphaeraceae</taxon>
        <taxon>Natronomicrosphaera</taxon>
    </lineage>
</organism>
<reference evidence="2 3" key="1">
    <citation type="submission" date="2024-08" db="EMBL/GenBank/DDBJ databases">
        <title>Whole-genome sequencing of halo(alkali)philic microorganisms from hypersaline lakes.</title>
        <authorList>
            <person name="Sorokin D.Y."/>
            <person name="Merkel A.Y."/>
            <person name="Messina E."/>
            <person name="Yakimov M."/>
        </authorList>
    </citation>
    <scope>NUCLEOTIDE SEQUENCE [LARGE SCALE GENOMIC DNA]</scope>
    <source>
        <strain evidence="2 3">AB-hyl4</strain>
    </source>
</reference>
<accession>A0ABV4U0F1</accession>
<keyword evidence="3" id="KW-1185">Reference proteome</keyword>
<dbReference type="Proteomes" id="UP001575105">
    <property type="component" value="Unassembled WGS sequence"/>
</dbReference>
<comment type="caution">
    <text evidence="2">The sequence shown here is derived from an EMBL/GenBank/DDBJ whole genome shotgun (WGS) entry which is preliminary data.</text>
</comment>
<feature type="region of interest" description="Disordered" evidence="1">
    <location>
        <begin position="239"/>
        <end position="267"/>
    </location>
</feature>
<protein>
    <recommendedName>
        <fullName evidence="4">Sporulation related protein</fullName>
    </recommendedName>
</protein>
<sequence length="274" mass="30794">MIRPPRSVAITLVLLATLTTTLGCEMQTRVVSEPWWSKLPADPPPDQAGGPRGGMWTIPLERFTGRDRQAHAQSMLTRLQQQAGLRSLWIEDVDGTATLYRGRFADPSAEEARQALHHSRRIRLDDGQPFSDVRLVNLAGGGEPRITDPHDLRQYPGFYTLQVGYFDGEYDGDFRAAAEDAAHRLREDDHDAYFYHGPHRSLVTVGLFSYEEAFVTADDPTAAQAQVDAYAPTIRELQRNFPHNRGNGRSRPQRPPEGQDQAQDQANSFVVRVF</sequence>
<gene>
    <name evidence="2" type="ORF">ACERK3_00915</name>
</gene>
<dbReference type="EMBL" id="JBGUBD010000001">
    <property type="protein sequence ID" value="MFA9476842.1"/>
    <property type="molecule type" value="Genomic_DNA"/>
</dbReference>
<dbReference type="RefSeq" id="WP_425343767.1">
    <property type="nucleotide sequence ID" value="NZ_JBGUBD010000001.1"/>
</dbReference>
<evidence type="ECO:0008006" key="4">
    <source>
        <dbReference type="Google" id="ProtNLM"/>
    </source>
</evidence>
<evidence type="ECO:0000256" key="1">
    <source>
        <dbReference type="SAM" id="MobiDB-lite"/>
    </source>
</evidence>
<dbReference type="PROSITE" id="PS51257">
    <property type="entry name" value="PROKAR_LIPOPROTEIN"/>
    <property type="match status" value="1"/>
</dbReference>